<comment type="function">
    <text evidence="6">Involved in transcription antitermination. Required for transcription of ribosomal RNA (rRNA) genes. Binds specifically to the boxA antiterminator sequence of the ribosomal RNA (rrn) operons.</text>
</comment>
<proteinExistence type="inferred from homology"/>
<dbReference type="GO" id="GO:0006353">
    <property type="term" value="P:DNA-templated transcription termination"/>
    <property type="evidence" value="ECO:0007669"/>
    <property type="project" value="UniProtKB-UniRule"/>
</dbReference>
<name>A0A7D9H4D2_9GAMM</name>
<dbReference type="PANTHER" id="PTHR11078">
    <property type="entry name" value="N UTILIZATION SUBSTANCE PROTEIN B-RELATED"/>
    <property type="match status" value="1"/>
</dbReference>
<dbReference type="Pfam" id="PF01029">
    <property type="entry name" value="NusB"/>
    <property type="match status" value="1"/>
</dbReference>
<dbReference type="InterPro" id="IPR011605">
    <property type="entry name" value="NusB_fam"/>
</dbReference>
<dbReference type="AlphaFoldDB" id="A0A7D9H4D2"/>
<evidence type="ECO:0000256" key="3">
    <source>
        <dbReference type="ARBA" id="ARBA00022884"/>
    </source>
</evidence>
<dbReference type="Gene3D" id="1.10.940.10">
    <property type="entry name" value="NusB-like"/>
    <property type="match status" value="1"/>
</dbReference>
<dbReference type="SUPFAM" id="SSF48013">
    <property type="entry name" value="NusB-like"/>
    <property type="match status" value="1"/>
</dbReference>
<sequence length="148" mass="16999">MRPKAARTGARSRARELIVQSLYQRQMTGHSESELLAQFRNCPDYERVDQKYFDEALSAICRNTQQLEAHIDKLADRPLSQLDPVERGILLLGFYELQEKPDVPFKVVINESVNIAKRFGALDGHKYINALLDRAVKEIRPDKESRSS</sequence>
<keyword evidence="2 6" id="KW-0889">Transcription antitermination</keyword>
<evidence type="ECO:0000256" key="4">
    <source>
        <dbReference type="ARBA" id="ARBA00023015"/>
    </source>
</evidence>
<evidence type="ECO:0000256" key="6">
    <source>
        <dbReference type="HAMAP-Rule" id="MF_00073"/>
    </source>
</evidence>
<evidence type="ECO:0000256" key="2">
    <source>
        <dbReference type="ARBA" id="ARBA00022814"/>
    </source>
</evidence>
<evidence type="ECO:0000256" key="1">
    <source>
        <dbReference type="ARBA" id="ARBA00005952"/>
    </source>
</evidence>
<keyword evidence="4 6" id="KW-0805">Transcription regulation</keyword>
<dbReference type="EMBL" id="LR633967">
    <property type="protein sequence ID" value="VUX56170.1"/>
    <property type="molecule type" value="Genomic_DNA"/>
</dbReference>
<dbReference type="GO" id="GO:0005829">
    <property type="term" value="C:cytosol"/>
    <property type="evidence" value="ECO:0007669"/>
    <property type="project" value="TreeGrafter"/>
</dbReference>
<gene>
    <name evidence="6 8" type="primary">nusB</name>
    <name evidence="8" type="ORF">JTBM06_V1_360005</name>
</gene>
<dbReference type="InterPro" id="IPR006027">
    <property type="entry name" value="NusB_RsmB_TIM44"/>
</dbReference>
<feature type="domain" description="NusB/RsmB/TIM44" evidence="7">
    <location>
        <begin position="13"/>
        <end position="137"/>
    </location>
</feature>
<keyword evidence="3 6" id="KW-0694">RNA-binding</keyword>
<reference evidence="8" key="1">
    <citation type="submission" date="2019-07" db="EMBL/GenBank/DDBJ databases">
        <authorList>
            <person name="Weber M."/>
            <person name="Kostadinov I."/>
            <person name="Kostadinov D I."/>
        </authorList>
    </citation>
    <scope>NUCLEOTIDE SEQUENCE</scope>
    <source>
        <strain evidence="8">Gfbio:sag-sample-m06:053724c1-46a9-4a36-b237-ea2bf867836b</strain>
    </source>
</reference>
<protein>
    <recommendedName>
        <fullName evidence="6">Transcription antitermination protein NusB</fullName>
    </recommendedName>
    <alternativeName>
        <fullName evidence="6">Antitermination factor NusB</fullName>
    </alternativeName>
</protein>
<comment type="similarity">
    <text evidence="1 6">Belongs to the NusB family.</text>
</comment>
<dbReference type="GO" id="GO:0031564">
    <property type="term" value="P:transcription antitermination"/>
    <property type="evidence" value="ECO:0007669"/>
    <property type="project" value="UniProtKB-KW"/>
</dbReference>
<dbReference type="HAMAP" id="MF_00073">
    <property type="entry name" value="NusB"/>
    <property type="match status" value="1"/>
</dbReference>
<evidence type="ECO:0000313" key="8">
    <source>
        <dbReference type="EMBL" id="VUX56170.1"/>
    </source>
</evidence>
<dbReference type="PANTHER" id="PTHR11078:SF3">
    <property type="entry name" value="ANTITERMINATION NUSB DOMAIN-CONTAINING PROTEIN"/>
    <property type="match status" value="1"/>
</dbReference>
<dbReference type="NCBIfam" id="TIGR01951">
    <property type="entry name" value="nusB"/>
    <property type="match status" value="1"/>
</dbReference>
<dbReference type="GO" id="GO:0003723">
    <property type="term" value="F:RNA binding"/>
    <property type="evidence" value="ECO:0007669"/>
    <property type="project" value="UniProtKB-UniRule"/>
</dbReference>
<evidence type="ECO:0000259" key="7">
    <source>
        <dbReference type="Pfam" id="PF01029"/>
    </source>
</evidence>
<evidence type="ECO:0000256" key="5">
    <source>
        <dbReference type="ARBA" id="ARBA00023163"/>
    </source>
</evidence>
<dbReference type="InterPro" id="IPR035926">
    <property type="entry name" value="NusB-like_sf"/>
</dbReference>
<keyword evidence="5 6" id="KW-0804">Transcription</keyword>
<organism evidence="8">
    <name type="scientific">uncultured Woeseiaceae bacterium</name>
    <dbReference type="NCBI Taxonomy" id="1983305"/>
    <lineage>
        <taxon>Bacteria</taxon>
        <taxon>Pseudomonadati</taxon>
        <taxon>Pseudomonadota</taxon>
        <taxon>Gammaproteobacteria</taxon>
        <taxon>Woeseiales</taxon>
        <taxon>Woeseiaceae</taxon>
        <taxon>environmental samples</taxon>
    </lineage>
</organism>
<accession>A0A7D9H4D2</accession>